<reference evidence="1" key="6">
    <citation type="journal article" date="2002" name="Nature">
        <title>Analysis of the mouse transcriptome based on functional annotation of 60,770 full-length cDNAs.</title>
        <authorList>
            <consortium name="The FANTOM Consortium and the RIKEN Genome Exploration Research Group Phase I and II Team"/>
        </authorList>
    </citation>
    <scope>NUCLEOTIDE SEQUENCE</scope>
    <source>
        <strain evidence="1">C57BL/6J</strain>
        <tissue evidence="1">Testis</tissue>
    </source>
</reference>
<evidence type="ECO:0000313" key="1">
    <source>
        <dbReference type="EMBL" id="BAB24359.1"/>
    </source>
</evidence>
<reference evidence="1" key="3">
    <citation type="journal article" date="2000" name="Genome Res.">
        <title>RIKEN integrated sequence analysis (RISA) system--384-format sequencing pipeline with 384 multicapillary sequencer.</title>
        <authorList>
            <person name="Shibata K."/>
            <person name="Itoh M."/>
            <person name="Aizawa K."/>
            <person name="Nagaoka S."/>
            <person name="Sasaki N."/>
            <person name="Carninci P."/>
            <person name="Konno H."/>
            <person name="Akiyama J."/>
            <person name="Nishi K."/>
            <person name="Kitsunai T."/>
            <person name="Tashiro H."/>
            <person name="Itoh M."/>
            <person name="Sumi N."/>
            <person name="Ishii Y."/>
            <person name="Nakamura S."/>
            <person name="Hazama M."/>
            <person name="Nishine T."/>
            <person name="Harada A."/>
            <person name="Yamamoto R."/>
            <person name="Matsumoto H."/>
            <person name="Sakaguchi S."/>
            <person name="Ikegami T."/>
            <person name="Kashiwagi K."/>
            <person name="Fujiwake S."/>
            <person name="Inoue K."/>
            <person name="Togawa Y."/>
            <person name="Izawa M."/>
            <person name="Ohara E."/>
            <person name="Watahiki M."/>
            <person name="Yoneda Y."/>
            <person name="Ishikawa T."/>
            <person name="Ozawa K."/>
            <person name="Tanaka T."/>
            <person name="Matsuura S."/>
            <person name="Kawai J."/>
            <person name="Okazaki Y."/>
            <person name="Muramatsu M."/>
            <person name="Inoue Y."/>
            <person name="Kira A."/>
            <person name="Hayashizaki Y."/>
        </authorList>
    </citation>
    <scope>NUCLEOTIDE SEQUENCE</scope>
    <source>
        <strain evidence="1">C57BL/6J</strain>
        <tissue evidence="1">Testis</tissue>
    </source>
</reference>
<proteinExistence type="evidence at transcript level"/>
<reference evidence="1" key="2">
    <citation type="journal article" date="2000" name="Genome Res.">
        <title>Normalization and subtraction of cap-trapper-selected cDNAs to prepare full-length cDNA libraries for rapid discovery of new genes.</title>
        <authorList>
            <person name="Carninci P."/>
            <person name="Shibata Y."/>
            <person name="Hayatsu N."/>
            <person name="Sugahara Y."/>
            <person name="Shibata K."/>
            <person name="Itoh M."/>
            <person name="Konno H."/>
            <person name="Okazaki Y."/>
            <person name="Muramatsu M."/>
            <person name="Hayashizaki Y."/>
        </authorList>
    </citation>
    <scope>NUCLEOTIDE SEQUENCE</scope>
    <source>
        <strain evidence="1">C57BL/6J</strain>
        <tissue evidence="1">Testis</tissue>
    </source>
</reference>
<protein>
    <submittedName>
        <fullName evidence="1">Uncharacterized protein</fullName>
    </submittedName>
</protein>
<evidence type="ECO:0000313" key="2">
    <source>
        <dbReference type="MGI" id="MGI:1923897"/>
    </source>
</evidence>
<gene>
    <name evidence="2" type="primary">Wfdc3</name>
</gene>
<reference evidence="1" key="1">
    <citation type="journal article" date="1999" name="Methods Enzymol.">
        <title>High-efficiency full-length cDNA cloning.</title>
        <authorList>
            <person name="Carninci P."/>
            <person name="Hayashizaki Y."/>
        </authorList>
    </citation>
    <scope>NUCLEOTIDE SEQUENCE</scope>
    <source>
        <strain evidence="1">C57BL/6J</strain>
        <tissue evidence="1">Testis</tissue>
    </source>
</reference>
<dbReference type="AlphaFoldDB" id="Q9DAB2"/>
<dbReference type="AGR" id="MGI:1923897"/>
<sequence length="116" mass="13186">MPGFGYMKIVFCCYVFTCTLPLTLLGSAVSLDTIRYHSQWRTCAIQIKRSRGEGDRGDMKDRVIAAALSNFDDYLSFCLRVAYVVHRDQAATLLFSHIDAETLRCSSSRSWTWCQA</sequence>
<name>Q9DAB2_MOUSE</name>
<reference evidence="1" key="7">
    <citation type="journal article" date="2005" name="Science">
        <title>The Transcriptional Landscape of the Mammalian Genome.</title>
        <authorList>
            <consortium name="The FANTOM Consortium"/>
            <consortium name="Riken Genome Exploration Research Group and Genome Science Group (Genome Network Project Core Group)"/>
        </authorList>
    </citation>
    <scope>NUCLEOTIDE SEQUENCE</scope>
    <source>
        <strain evidence="1">C57BL/6J</strain>
        <tissue evidence="1">Testis</tissue>
    </source>
</reference>
<dbReference type="EMBL" id="AK006001">
    <property type="protein sequence ID" value="BAB24359.1"/>
    <property type="molecule type" value="mRNA"/>
</dbReference>
<accession>Q9DAB2</accession>
<reference evidence="1" key="5">
    <citation type="journal article" date="2001" name="Nature">
        <title>Functional annotation of a full-length mouse cDNA collection.</title>
        <authorList>
            <consortium name="The RIKEN Genome Exploration Research Group Phase II Team and the FANTOM Consortium"/>
        </authorList>
    </citation>
    <scope>NUCLEOTIDE SEQUENCE</scope>
    <source>
        <strain evidence="1">C57BL/6J</strain>
        <tissue evidence="1">Testis</tissue>
    </source>
</reference>
<reference evidence="1" key="4">
    <citation type="submission" date="2000-07" db="EMBL/GenBank/DDBJ databases">
        <authorList>
            <person name="Adachi J."/>
            <person name="Aizawa K."/>
            <person name="Akahira S."/>
            <person name="Akimura T."/>
            <person name="Arai A."/>
            <person name="Aono H."/>
            <person name="Arakawa T."/>
            <person name="Bono H."/>
            <person name="Carninci P."/>
            <person name="Fukuda S."/>
            <person name="Fukunishi Y."/>
            <person name="Furuno M."/>
            <person name="Hanagaki T."/>
            <person name="Hara A."/>
            <person name="Hayatsu N."/>
            <person name="Hiramoto K."/>
            <person name="Hiraoka T."/>
            <person name="Hori F."/>
            <person name="Imotani K."/>
            <person name="Ishii Y."/>
            <person name="Itoh M."/>
            <person name="Izawa M."/>
            <person name="Kasukawa T."/>
            <person name="Kato H."/>
            <person name="Kawai J."/>
            <person name="Kojima Y."/>
            <person name="Konno H."/>
            <person name="Kouda M."/>
            <person name="Koya S."/>
            <person name="Kurihara C."/>
            <person name="Matsuyama T."/>
            <person name="Miyazaki A."/>
            <person name="Nishi K."/>
            <person name="Nomura K."/>
            <person name="Numazaki R."/>
            <person name="Ohno M."/>
            <person name="Okazaki Y."/>
            <person name="Okido T."/>
            <person name="Owa C."/>
            <person name="Saito H."/>
            <person name="Saito R."/>
            <person name="Sakai C."/>
            <person name="Sakai K."/>
            <person name="Sano H."/>
            <person name="Sasaki D."/>
            <person name="Shibata K."/>
            <person name="Shibata Y."/>
            <person name="Shinagawa A."/>
            <person name="Shiraki T."/>
            <person name="Sogabe Y."/>
            <person name="Suzuki H."/>
            <person name="Tagami M."/>
            <person name="Tagawa A."/>
            <person name="Takahashi F."/>
            <person name="Tanaka T."/>
            <person name="Tejima Y."/>
            <person name="Toya T."/>
            <person name="Yamamura T."/>
            <person name="Yasunishi A."/>
            <person name="Yoshida K."/>
            <person name="Yoshino M."/>
            <person name="Muramatsu M."/>
            <person name="Hayashizaki Y."/>
        </authorList>
    </citation>
    <scope>NUCLEOTIDE SEQUENCE</scope>
    <source>
        <strain evidence="1">C57BL/6J</strain>
        <tissue evidence="1">Testis</tissue>
    </source>
</reference>
<organism evidence="1">
    <name type="scientific">Mus musculus</name>
    <name type="common">Mouse</name>
    <dbReference type="NCBI Taxonomy" id="10090"/>
    <lineage>
        <taxon>Eukaryota</taxon>
        <taxon>Metazoa</taxon>
        <taxon>Chordata</taxon>
        <taxon>Craniata</taxon>
        <taxon>Vertebrata</taxon>
        <taxon>Euteleostomi</taxon>
        <taxon>Mammalia</taxon>
        <taxon>Eutheria</taxon>
        <taxon>Euarchontoglires</taxon>
        <taxon>Glires</taxon>
        <taxon>Rodentia</taxon>
        <taxon>Myomorpha</taxon>
        <taxon>Muroidea</taxon>
        <taxon>Muridae</taxon>
        <taxon>Murinae</taxon>
        <taxon>Mus</taxon>
        <taxon>Mus</taxon>
    </lineage>
</organism>
<reference evidence="1" key="8">
    <citation type="journal article" date="2005" name="Science">
        <title>Antisense Transcription in the Mammalian Transcriptome.</title>
        <authorList>
            <consortium name="RIKEN Genome Exploration Research Group and Genome Science Group (Genome Network Project Core Group) and the FANTOM Consortium"/>
        </authorList>
    </citation>
    <scope>NUCLEOTIDE SEQUENCE</scope>
    <source>
        <strain evidence="1">C57BL/6J</strain>
        <tissue evidence="1">Testis</tissue>
    </source>
</reference>
<dbReference type="MGI" id="MGI:1923897">
    <property type="gene designation" value="Wfdc3"/>
</dbReference>